<accession>A0A347VQD3</accession>
<sequence length="122" mass="14079">MKKDNFLIFRLNTKDLEKITQDSKKLNLTKSQLLRLYIHNKKLSATLATFAKNVEFNNAMLNELSRIAGNINQIAYRLNIDSTTNLDSINEFKKEAMQTKKIFALMAQNIKESNKKLDNLKG</sequence>
<reference evidence="1 4" key="4">
    <citation type="submission" date="2019-12" db="EMBL/GenBank/DDBJ databases">
        <title>Multi-Generational Helicobacter saguini Isolates.</title>
        <authorList>
            <person name="Mannion A."/>
            <person name="Shen Z."/>
            <person name="Fox J.G."/>
        </authorList>
    </citation>
    <scope>NUCLEOTIDE SEQUENCE [LARGE SCALE GENOMIC DNA]</scope>
    <source>
        <strain evidence="1">16-048</strain>
        <strain evidence="4">16-048 (F4)</strain>
    </source>
</reference>
<comment type="caution">
    <text evidence="2">The sequence shown here is derived from an EMBL/GenBank/DDBJ whole genome shotgun (WGS) entry which is preliminary data.</text>
</comment>
<dbReference type="EMBL" id="JRMP02000029">
    <property type="protein sequence ID" value="TLD91731.1"/>
    <property type="molecule type" value="Genomic_DNA"/>
</dbReference>
<organism evidence="2 3">
    <name type="scientific">Helicobacter saguini</name>
    <dbReference type="NCBI Taxonomy" id="1548018"/>
    <lineage>
        <taxon>Bacteria</taxon>
        <taxon>Pseudomonadati</taxon>
        <taxon>Campylobacterota</taxon>
        <taxon>Epsilonproteobacteria</taxon>
        <taxon>Campylobacterales</taxon>
        <taxon>Helicobacteraceae</taxon>
        <taxon>Helicobacter</taxon>
    </lineage>
</organism>
<evidence type="ECO:0000313" key="3">
    <source>
        <dbReference type="Proteomes" id="UP000029714"/>
    </source>
</evidence>
<dbReference type="Proteomes" id="UP000029714">
    <property type="component" value="Unassembled WGS sequence"/>
</dbReference>
<dbReference type="Pfam" id="PF21983">
    <property type="entry name" value="NikA-like"/>
    <property type="match status" value="1"/>
</dbReference>
<name>A0A347VQD3_9HELI</name>
<reference evidence="2 3" key="1">
    <citation type="journal article" date="2014" name="Genome Announc.">
        <title>Draft genome sequences of eight enterohepatic helicobacter species isolated from both laboratory and wild rodents.</title>
        <authorList>
            <person name="Sheh A."/>
            <person name="Shen Z."/>
            <person name="Fox J.G."/>
        </authorList>
    </citation>
    <scope>NUCLEOTIDE SEQUENCE [LARGE SCALE GENOMIC DNA]</scope>
    <source>
        <strain evidence="2 3">MIT 97-6194</strain>
    </source>
</reference>
<dbReference type="AlphaFoldDB" id="A0A347VQD3"/>
<evidence type="ECO:0000313" key="2">
    <source>
        <dbReference type="EMBL" id="TLD91731.1"/>
    </source>
</evidence>
<evidence type="ECO:0000313" key="4">
    <source>
        <dbReference type="Proteomes" id="UP000477070"/>
    </source>
</evidence>
<evidence type="ECO:0000313" key="1">
    <source>
        <dbReference type="EMBL" id="MWV70192.1"/>
    </source>
</evidence>
<dbReference type="RefSeq" id="WP_034569971.1">
    <property type="nucleotide sequence ID" value="NZ_JRMP02000029.1"/>
</dbReference>
<dbReference type="STRING" id="1548018.LS64_02060"/>
<reference evidence="2 3" key="2">
    <citation type="journal article" date="2016" name="Infect. Immun.">
        <title>Helicobacter saguini, a Novel Helicobacter Isolated from Cotton-Top Tamarins with Ulcerative Colitis, Has Proinflammatory Properties and Induces Typhlocolitis and Dysplasia in Gnotobiotic IL-10-/- Mice.</title>
        <authorList>
            <person name="Shen Z."/>
            <person name="Mannion A."/>
            <person name="Whary M.T."/>
            <person name="Muthupalani S."/>
            <person name="Sheh A."/>
            <person name="Feng Y."/>
            <person name="Gong G."/>
            <person name="Vandamme P."/>
            <person name="Holcombe H.R."/>
            <person name="Paster B.J."/>
            <person name="Fox J.G."/>
        </authorList>
    </citation>
    <scope>NUCLEOTIDE SEQUENCE [LARGE SCALE GENOMIC DNA]</scope>
    <source>
        <strain evidence="2 3">MIT 97-6194</strain>
    </source>
</reference>
<keyword evidence="3" id="KW-1185">Reference proteome</keyword>
<proteinExistence type="predicted"/>
<gene>
    <name evidence="2" type="primary">mobC</name>
    <name evidence="1" type="ORF">DCO61_09320</name>
    <name evidence="2" type="ORF">LS64_011425</name>
</gene>
<dbReference type="Proteomes" id="UP000477070">
    <property type="component" value="Unassembled WGS sequence"/>
</dbReference>
<dbReference type="InterPro" id="IPR053842">
    <property type="entry name" value="NikA-like"/>
</dbReference>
<protein>
    <submittedName>
        <fullName evidence="2">Plasmid mobilization relaxosome protein MobC</fullName>
    </submittedName>
</protein>
<reference evidence="2" key="3">
    <citation type="submission" date="2018-04" db="EMBL/GenBank/DDBJ databases">
        <authorList>
            <person name="Sheh A."/>
            <person name="Shen Z."/>
            <person name="Mannion A.J."/>
            <person name="Fox J.G."/>
        </authorList>
    </citation>
    <scope>NUCLEOTIDE SEQUENCE</scope>
    <source>
        <strain evidence="2">MIT 97-6194</strain>
    </source>
</reference>
<dbReference type="OrthoDB" id="5362788at2"/>
<dbReference type="EMBL" id="QBIU01000002">
    <property type="protein sequence ID" value="MWV70192.1"/>
    <property type="molecule type" value="Genomic_DNA"/>
</dbReference>